<sequence>MLNAEDKSVTYGIAEIMNGSTKYRWAVVSVTPTSTPGRYMRPTHVEINGVPAVYSSKRRALLEMMKVVTANDMVIPAKLTLREFDR</sequence>
<dbReference type="AlphaFoldDB" id="A0A6M3M887"/>
<accession>A0A6M3M887</accession>
<name>A0A6M3M887_9ZZZZ</name>
<protein>
    <submittedName>
        <fullName evidence="1">Uncharacterized protein</fullName>
    </submittedName>
</protein>
<gene>
    <name evidence="1" type="ORF">MM171A00145_0076</name>
</gene>
<organism evidence="1">
    <name type="scientific">viral metagenome</name>
    <dbReference type="NCBI Taxonomy" id="1070528"/>
    <lineage>
        <taxon>unclassified sequences</taxon>
        <taxon>metagenomes</taxon>
        <taxon>organismal metagenomes</taxon>
    </lineage>
</organism>
<evidence type="ECO:0000313" key="1">
    <source>
        <dbReference type="EMBL" id="QJB01139.1"/>
    </source>
</evidence>
<dbReference type="EMBL" id="MT143705">
    <property type="protein sequence ID" value="QJB01139.1"/>
    <property type="molecule type" value="Genomic_DNA"/>
</dbReference>
<reference evidence="1" key="1">
    <citation type="submission" date="2020-03" db="EMBL/GenBank/DDBJ databases">
        <title>The deep terrestrial virosphere.</title>
        <authorList>
            <person name="Holmfeldt K."/>
            <person name="Nilsson E."/>
            <person name="Simone D."/>
            <person name="Lopez-Fernandez M."/>
            <person name="Wu X."/>
            <person name="de Brujin I."/>
            <person name="Lundin D."/>
            <person name="Andersson A."/>
            <person name="Bertilsson S."/>
            <person name="Dopson M."/>
        </authorList>
    </citation>
    <scope>NUCLEOTIDE SEQUENCE</scope>
    <source>
        <strain evidence="1">MM171A00145</strain>
    </source>
</reference>
<proteinExistence type="predicted"/>